<protein>
    <submittedName>
        <fullName evidence="1">Uncharacterized protein</fullName>
    </submittedName>
</protein>
<accession>A0AA51N1R5</accession>
<organism evidence="1 2">
    <name type="scientific">Escherichia phage pO91</name>
    <dbReference type="NCBI Taxonomy" id="3072194"/>
    <lineage>
        <taxon>Viruses</taxon>
        <taxon>Duplodnaviria</taxon>
        <taxon>Heunggongvirae</taxon>
        <taxon>Uroviricota</taxon>
        <taxon>Caudoviricetes</taxon>
        <taxon>Autographivirales</taxon>
        <taxon>Autotranscriptaviridae</taxon>
        <taxon>Studiervirinae</taxon>
        <taxon>Kayfunavirus</taxon>
        <taxon>Kayfunavirus pO91</taxon>
    </lineage>
</organism>
<sequence>MKMYNVVVVNNKTGVKVVINDSPLTHSEGCAMLAKLTKYAWRTEKLEQIG</sequence>
<keyword evidence="2" id="KW-1185">Reference proteome</keyword>
<dbReference type="EMBL" id="OR204650">
    <property type="protein sequence ID" value="WMM35617.1"/>
    <property type="molecule type" value="Genomic_DNA"/>
</dbReference>
<name>A0AA51N1R5_9CAUD</name>
<dbReference type="Proteomes" id="UP001257016">
    <property type="component" value="Segment"/>
</dbReference>
<evidence type="ECO:0000313" key="2">
    <source>
        <dbReference type="Proteomes" id="UP001257016"/>
    </source>
</evidence>
<reference evidence="1" key="1">
    <citation type="submission" date="2023-06" db="EMBL/GenBank/DDBJ databases">
        <title>Phage tail fibers protein as a specific probe for recognition of Shiga toxin-producing Escherichia coli O91, O103, and O111.</title>
        <authorList>
            <person name="Chen Y."/>
            <person name="Liu Y."/>
        </authorList>
    </citation>
    <scope>NUCLEOTIDE SEQUENCE</scope>
</reference>
<proteinExistence type="predicted"/>
<evidence type="ECO:0000313" key="1">
    <source>
        <dbReference type="EMBL" id="WMM35617.1"/>
    </source>
</evidence>